<dbReference type="InterPro" id="IPR018376">
    <property type="entry name" value="Enoyl-CoA_hyd/isom_CS"/>
</dbReference>
<evidence type="ECO:0000313" key="4">
    <source>
        <dbReference type="EMBL" id="PSL49771.1"/>
    </source>
</evidence>
<dbReference type="InterPro" id="IPR001753">
    <property type="entry name" value="Enoyl-CoA_hydra/iso"/>
</dbReference>
<keyword evidence="5" id="KW-1185">Reference proteome</keyword>
<dbReference type="Gene3D" id="3.90.226.10">
    <property type="entry name" value="2-enoyl-CoA Hydratase, Chain A, domain 1"/>
    <property type="match status" value="1"/>
</dbReference>
<proteinExistence type="inferred from homology"/>
<accession>A0A2P8HU67</accession>
<dbReference type="InterPro" id="IPR029045">
    <property type="entry name" value="ClpP/crotonase-like_dom_sf"/>
</dbReference>
<evidence type="ECO:0000256" key="3">
    <source>
        <dbReference type="RuleBase" id="RU003707"/>
    </source>
</evidence>
<keyword evidence="2" id="KW-0456">Lyase</keyword>
<dbReference type="EMBL" id="PYAW01000001">
    <property type="protein sequence ID" value="PSL49771.1"/>
    <property type="molecule type" value="Genomic_DNA"/>
</dbReference>
<gene>
    <name evidence="4" type="ORF">CLV51_1011107</name>
</gene>
<dbReference type="CDD" id="cd06558">
    <property type="entry name" value="crotonase-like"/>
    <property type="match status" value="1"/>
</dbReference>
<dbReference type="PROSITE" id="PS00166">
    <property type="entry name" value="ENOYL_COA_HYDRATASE"/>
    <property type="match status" value="1"/>
</dbReference>
<dbReference type="RefSeq" id="WP_106526979.1">
    <property type="nucleotide sequence ID" value="NZ_PYAW01000001.1"/>
</dbReference>
<protein>
    <submittedName>
        <fullName evidence="4">Enoyl-CoA hydratase</fullName>
    </submittedName>
</protein>
<dbReference type="Pfam" id="PF00378">
    <property type="entry name" value="ECH_1"/>
    <property type="match status" value="1"/>
</dbReference>
<dbReference type="OrthoDB" id="9775794at2"/>
<evidence type="ECO:0000256" key="1">
    <source>
        <dbReference type="ARBA" id="ARBA00005254"/>
    </source>
</evidence>
<name>A0A2P8HU67_CHINA</name>
<dbReference type="Proteomes" id="UP000240971">
    <property type="component" value="Unassembled WGS sequence"/>
</dbReference>
<dbReference type="PANTHER" id="PTHR11941:SF54">
    <property type="entry name" value="ENOYL-COA HYDRATASE, MITOCHONDRIAL"/>
    <property type="match status" value="1"/>
</dbReference>
<organism evidence="4 5">
    <name type="scientific">Chitinophaga niastensis</name>
    <dbReference type="NCBI Taxonomy" id="536980"/>
    <lineage>
        <taxon>Bacteria</taxon>
        <taxon>Pseudomonadati</taxon>
        <taxon>Bacteroidota</taxon>
        <taxon>Chitinophagia</taxon>
        <taxon>Chitinophagales</taxon>
        <taxon>Chitinophagaceae</taxon>
        <taxon>Chitinophaga</taxon>
    </lineage>
</organism>
<reference evidence="4 5" key="1">
    <citation type="submission" date="2018-03" db="EMBL/GenBank/DDBJ databases">
        <title>Genomic Encyclopedia of Archaeal and Bacterial Type Strains, Phase II (KMG-II): from individual species to whole genera.</title>
        <authorList>
            <person name="Goeker M."/>
        </authorList>
    </citation>
    <scope>NUCLEOTIDE SEQUENCE [LARGE SCALE GENOMIC DNA]</scope>
    <source>
        <strain evidence="4 5">DSM 24859</strain>
    </source>
</reference>
<comment type="caution">
    <text evidence="4">The sequence shown here is derived from an EMBL/GenBank/DDBJ whole genome shotgun (WGS) entry which is preliminary data.</text>
</comment>
<sequence length="258" mass="27637">MYQTLSTQLENNILTISINRPEKMNALNQQVLSELALAVDEIYGNQNIKGAIITGSGEKAFVAGADISEFLTLSAKQGEELAKKGHVIFQRIESSPKPIIAAVNGFALGGGCELAMACHFRIASENAKFGQPEVSLGLIPGYGGTQRLTQLVGKGKALELMMTGDMLTAAEAQSWGLVNHVVKQEELLPKAISILQKIQTKAPLAIARVVKCANAALDKNQDGFELELKEFGACFATKDLQEGAAAFTQKRQANFTGE</sequence>
<evidence type="ECO:0000313" key="5">
    <source>
        <dbReference type="Proteomes" id="UP000240971"/>
    </source>
</evidence>
<dbReference type="PANTHER" id="PTHR11941">
    <property type="entry name" value="ENOYL-COA HYDRATASE-RELATED"/>
    <property type="match status" value="1"/>
</dbReference>
<dbReference type="GO" id="GO:0006635">
    <property type="term" value="P:fatty acid beta-oxidation"/>
    <property type="evidence" value="ECO:0007669"/>
    <property type="project" value="TreeGrafter"/>
</dbReference>
<dbReference type="SUPFAM" id="SSF52096">
    <property type="entry name" value="ClpP/crotonase"/>
    <property type="match status" value="1"/>
</dbReference>
<comment type="similarity">
    <text evidence="1 3">Belongs to the enoyl-CoA hydratase/isomerase family.</text>
</comment>
<evidence type="ECO:0000256" key="2">
    <source>
        <dbReference type="ARBA" id="ARBA00023239"/>
    </source>
</evidence>
<dbReference type="FunFam" id="3.90.226.10:FF:000009">
    <property type="entry name" value="Carnitinyl-CoA dehydratase"/>
    <property type="match status" value="1"/>
</dbReference>
<dbReference type="AlphaFoldDB" id="A0A2P8HU67"/>
<dbReference type="GO" id="GO:0016829">
    <property type="term" value="F:lyase activity"/>
    <property type="evidence" value="ECO:0007669"/>
    <property type="project" value="UniProtKB-KW"/>
</dbReference>